<sequence length="43" mass="5101">MCVINKFVQLLQLNTNIKQFARIWCQIIAIPSSSFPRMLYRKS</sequence>
<proteinExistence type="predicted"/>
<dbReference type="Proteomes" id="UP000054359">
    <property type="component" value="Unassembled WGS sequence"/>
</dbReference>
<accession>A0A087TDH3</accession>
<protein>
    <submittedName>
        <fullName evidence="1">Uncharacterized protein</fullName>
    </submittedName>
</protein>
<evidence type="ECO:0000313" key="2">
    <source>
        <dbReference type="Proteomes" id="UP000054359"/>
    </source>
</evidence>
<dbReference type="EMBL" id="KK114726">
    <property type="protein sequence ID" value="KFM63162.1"/>
    <property type="molecule type" value="Genomic_DNA"/>
</dbReference>
<reference evidence="1 2" key="1">
    <citation type="submission" date="2013-11" db="EMBL/GenBank/DDBJ databases">
        <title>Genome sequencing of Stegodyphus mimosarum.</title>
        <authorList>
            <person name="Bechsgaard J."/>
        </authorList>
    </citation>
    <scope>NUCLEOTIDE SEQUENCE [LARGE SCALE GENOMIC DNA]</scope>
</reference>
<dbReference type="AlphaFoldDB" id="A0A087TDH3"/>
<feature type="non-terminal residue" evidence="1">
    <location>
        <position position="43"/>
    </location>
</feature>
<name>A0A087TDH3_STEMI</name>
<gene>
    <name evidence="1" type="ORF">X975_06207</name>
</gene>
<keyword evidence="2" id="KW-1185">Reference proteome</keyword>
<evidence type="ECO:0000313" key="1">
    <source>
        <dbReference type="EMBL" id="KFM63162.1"/>
    </source>
</evidence>
<organism evidence="1 2">
    <name type="scientific">Stegodyphus mimosarum</name>
    <name type="common">African social velvet spider</name>
    <dbReference type="NCBI Taxonomy" id="407821"/>
    <lineage>
        <taxon>Eukaryota</taxon>
        <taxon>Metazoa</taxon>
        <taxon>Ecdysozoa</taxon>
        <taxon>Arthropoda</taxon>
        <taxon>Chelicerata</taxon>
        <taxon>Arachnida</taxon>
        <taxon>Araneae</taxon>
        <taxon>Araneomorphae</taxon>
        <taxon>Entelegynae</taxon>
        <taxon>Eresoidea</taxon>
        <taxon>Eresidae</taxon>
        <taxon>Stegodyphus</taxon>
    </lineage>
</organism>